<dbReference type="InterPro" id="IPR009454">
    <property type="entry name" value="Lipid_transpt_open_b-sht"/>
</dbReference>
<dbReference type="InterPro" id="IPR050733">
    <property type="entry name" value="Vitellogenin/Apolipophorin"/>
</dbReference>
<dbReference type="InterPro" id="IPR015816">
    <property type="entry name" value="Vitellinogen_b-sht_N"/>
</dbReference>
<feature type="chain" id="PRO_5028906682" evidence="10">
    <location>
        <begin position="20"/>
        <end position="3125"/>
    </location>
</feature>
<keyword evidence="2" id="KW-0813">Transport</keyword>
<gene>
    <name evidence="14" type="primary">LOC115226285</name>
</gene>
<dbReference type="Pfam" id="PF06448">
    <property type="entry name" value="DUF1081"/>
    <property type="match status" value="1"/>
</dbReference>
<keyword evidence="3" id="KW-0964">Secreted</keyword>
<dbReference type="Pfam" id="PF09172">
    <property type="entry name" value="Vit_open_b-sht"/>
    <property type="match status" value="1"/>
</dbReference>
<dbReference type="GO" id="GO:0005576">
    <property type="term" value="C:extracellular region"/>
    <property type="evidence" value="ECO:0007669"/>
    <property type="project" value="UniProtKB-SubCell"/>
</dbReference>
<dbReference type="Gene3D" id="2.20.80.10">
    <property type="entry name" value="Lipovitellin-phosvitin complex, chain A, domain 4"/>
    <property type="match status" value="1"/>
</dbReference>
<dbReference type="SUPFAM" id="SSF56968">
    <property type="entry name" value="Lipovitellin-phosvitin complex, beta-sheet shell regions"/>
    <property type="match status" value="2"/>
</dbReference>
<dbReference type="PROSITE" id="PS51211">
    <property type="entry name" value="VITELLOGENIN"/>
    <property type="match status" value="1"/>
</dbReference>
<keyword evidence="13" id="KW-1185">Reference proteome</keyword>
<keyword evidence="6" id="KW-0445">Lipid transport</keyword>
<accession>A0A7E6FTU3</accession>
<evidence type="ECO:0000256" key="8">
    <source>
        <dbReference type="ARBA" id="ARBA00023180"/>
    </source>
</evidence>
<evidence type="ECO:0000256" key="2">
    <source>
        <dbReference type="ARBA" id="ARBA00022448"/>
    </source>
</evidence>
<dbReference type="Gene3D" id="2.30.230.10">
    <property type="entry name" value="Lipovitellin, beta-sheet shell regions, chain A"/>
    <property type="match status" value="1"/>
</dbReference>
<dbReference type="InterPro" id="IPR015817">
    <property type="entry name" value="Vitellinogen_open_b-sht_sub1"/>
</dbReference>
<dbReference type="GO" id="GO:0045735">
    <property type="term" value="F:nutrient reservoir activity"/>
    <property type="evidence" value="ECO:0007669"/>
    <property type="project" value="UniProtKB-KW"/>
</dbReference>
<evidence type="ECO:0000256" key="1">
    <source>
        <dbReference type="ARBA" id="ARBA00004613"/>
    </source>
</evidence>
<keyword evidence="7" id="KW-1015">Disulfide bond</keyword>
<evidence type="ECO:0000259" key="11">
    <source>
        <dbReference type="PROSITE" id="PS51211"/>
    </source>
</evidence>
<dbReference type="RefSeq" id="XP_036371106.1">
    <property type="nucleotide sequence ID" value="XM_036515213.1"/>
</dbReference>
<feature type="domain" description="Vitellogenin" evidence="11">
    <location>
        <begin position="45"/>
        <end position="659"/>
    </location>
</feature>
<dbReference type="SUPFAM" id="SSF48431">
    <property type="entry name" value="Lipovitellin-phosvitin complex, superhelical domain"/>
    <property type="match status" value="1"/>
</dbReference>
<dbReference type="InterPro" id="IPR001846">
    <property type="entry name" value="VWF_type-D"/>
</dbReference>
<dbReference type="GO" id="GO:0005319">
    <property type="term" value="F:lipid transporter activity"/>
    <property type="evidence" value="ECO:0007669"/>
    <property type="project" value="InterPro"/>
</dbReference>
<dbReference type="Gene3D" id="2.20.50.20">
    <property type="entry name" value="Lipovitellin. Chain A, domain 3"/>
    <property type="match status" value="1"/>
</dbReference>
<dbReference type="Pfam" id="PF01347">
    <property type="entry name" value="Vitellogenin_N"/>
    <property type="match status" value="1"/>
</dbReference>
<dbReference type="SMART" id="SM00638">
    <property type="entry name" value="LPD_N"/>
    <property type="match status" value="1"/>
</dbReference>
<evidence type="ECO:0000256" key="10">
    <source>
        <dbReference type="SAM" id="SignalP"/>
    </source>
</evidence>
<dbReference type="PROSITE" id="PS51233">
    <property type="entry name" value="VWFD"/>
    <property type="match status" value="1"/>
</dbReference>
<keyword evidence="4 10" id="KW-0732">Signal</keyword>
<feature type="signal peptide" evidence="10">
    <location>
        <begin position="1"/>
        <end position="19"/>
    </location>
</feature>
<evidence type="ECO:0000256" key="6">
    <source>
        <dbReference type="ARBA" id="ARBA00023055"/>
    </source>
</evidence>
<organism evidence="13 14">
    <name type="scientific">Octopus sinensis</name>
    <name type="common">East Asian common octopus</name>
    <dbReference type="NCBI Taxonomy" id="2607531"/>
    <lineage>
        <taxon>Eukaryota</taxon>
        <taxon>Metazoa</taxon>
        <taxon>Spiralia</taxon>
        <taxon>Lophotrochozoa</taxon>
        <taxon>Mollusca</taxon>
        <taxon>Cephalopoda</taxon>
        <taxon>Coleoidea</taxon>
        <taxon>Octopodiformes</taxon>
        <taxon>Octopoda</taxon>
        <taxon>Incirrata</taxon>
        <taxon>Octopodidae</taxon>
        <taxon>Octopus</taxon>
    </lineage>
</organism>
<keyword evidence="8" id="KW-0325">Glycoprotein</keyword>
<dbReference type="InterPro" id="IPR001747">
    <property type="entry name" value="Vitellogenin_N"/>
</dbReference>
<dbReference type="Pfam" id="PF00094">
    <property type="entry name" value="VWD"/>
    <property type="match status" value="1"/>
</dbReference>
<dbReference type="InterPro" id="IPR015819">
    <property type="entry name" value="Lipid_transp_b-sht_shell"/>
</dbReference>
<evidence type="ECO:0000313" key="13">
    <source>
        <dbReference type="Proteomes" id="UP000515154"/>
    </source>
</evidence>
<evidence type="ECO:0000256" key="7">
    <source>
        <dbReference type="ARBA" id="ARBA00023157"/>
    </source>
</evidence>
<evidence type="ECO:0000259" key="12">
    <source>
        <dbReference type="PROSITE" id="PS51233"/>
    </source>
</evidence>
<reference evidence="14" key="1">
    <citation type="submission" date="2025-08" db="UniProtKB">
        <authorList>
            <consortium name="RefSeq"/>
        </authorList>
    </citation>
    <scope>IDENTIFICATION</scope>
</reference>
<dbReference type="InterPro" id="IPR011030">
    <property type="entry name" value="Lipovitellin_superhlx_dom"/>
</dbReference>
<dbReference type="PANTHER" id="PTHR23345:SF15">
    <property type="entry name" value="VITELLOGENIN 1-RELATED"/>
    <property type="match status" value="1"/>
</dbReference>
<dbReference type="Gene3D" id="1.25.10.20">
    <property type="entry name" value="Vitellinogen, superhelical"/>
    <property type="match status" value="1"/>
</dbReference>
<comment type="caution">
    <text evidence="9">Lacks conserved residue(s) required for the propagation of feature annotation.</text>
</comment>
<dbReference type="Proteomes" id="UP000515154">
    <property type="component" value="Linkage group LG30"/>
</dbReference>
<keyword evidence="5" id="KW-0758">Storage protein</keyword>
<protein>
    <submittedName>
        <fullName evidence="14">Uncharacterized protein LOC115226285 isoform X1</fullName>
    </submittedName>
</protein>
<dbReference type="SMART" id="SM01169">
    <property type="entry name" value="DUF1943"/>
    <property type="match status" value="1"/>
</dbReference>
<evidence type="ECO:0000256" key="5">
    <source>
        <dbReference type="ARBA" id="ARBA00022761"/>
    </source>
</evidence>
<evidence type="ECO:0000256" key="9">
    <source>
        <dbReference type="PROSITE-ProRule" id="PRU00557"/>
    </source>
</evidence>
<dbReference type="PANTHER" id="PTHR23345">
    <property type="entry name" value="VITELLOGENIN-RELATED"/>
    <property type="match status" value="1"/>
</dbReference>
<sequence length="3125" mass="361547">MDYFAVILVVAVVVSGGQAGTIKRNHGNQEQICATTCLGTRKFNYEVGSSYEYDYKAQTTTKMNGASHGGASFSLNARVVFEPVTKCDMVMTLNNVQVTNMDYAPEGQQFSDALMKQGLRFSFQDGKIEEVCPMSEESTWVLNIKRGILSAFQNSMDDLDRDVNVTETDVVGKCLTEYKVQDTYRRTKTIHKSKDLLSCSDREYYRIAMNSVKYNVHSKVRSMPLMKSYHNCVQTLDMHDNILTKSECTEENIFRPFSNGKSGAMTEQTQKLTFREKSSSNYRQTERFSHRSDLLFDHKETMYSDQLPTQEILSVFEELCDKMSEDIRPELPKMLNNLIDLMKSVDYATLRRIYSDISREGFCRKNSDRTKRYFRDSLPMLGTVASVKMFQYLTSINQFEDEDIVIFLAVLSVTQNPSKEMVEAVTPLLDNKKISHKVMLSISSMAASYCNKNPKCAEDFEIGALIQKYMSFVGDCDKDANPHVIQALRSLGNIGFSSKAERTLSKCVTTTSFPMEVRVSAIDAFRRIPCDARRSALMEVFVNTEEDSELRINAYLGLMKCPSRMLLRQIHEMLVIGNSNQVGSFIWSHLKNLRQTSDPHLQHIRSFLESEGVVKQFNLDKRKFSRNYGGSFFSKDMNAGAKLDSNVIFSPKSFIPRSANLNLTLDLFGHAINILEVGGRLEGFERDMEHMWSSHRMTNAEPYRNGKSHMYLRFFGNEIFYGDTRRSFLFFRWPYFLTLFKTMQIVNSQVKYPTAIGFPLEMNVKATAAINNNDQTKWKQNGLDLAIKFSAVIEVTGDMTVDAHLTRMGLKMVNMAHTSTGVEFRSDYKEITVKFPKDIIEYANIKTDFYTVTGENEIKLELITDNVQKSKVCTDKSVEHLLGLKFCQEIRYTNASQLKDAPYFPFTGPAHYSYYMENVDVPKGYNLTILQDYPNHTVQFETEGSNSPRRLIVTGAKNRCTFYAETPWRNMKFRAYITGKSRNLTSRVTLNLDKRLEYNFDHNWLVEYFPQGFKWTNNLRAKGPEHSGELKSSLEVTAGERVDVEASATSSKFKPIVASLNLRNDKKSIDATGMFKNGPGEYTLSLNISKEVKHNAHHFQPKLKITALKKLVMDVDSQLVVSQKGKISLVFKLYKMKMKPFVISKPVLLNVAMSRSNRGRQGGFDGKIGYKSGIGNARMVFKLGRLSRVVLLYNFGSRHNDHIVVSSKGQEQRLKNSVTYIYSIDVTSKKRPVLNFNVKGRTVKGIGKLSTSFVAVYTNPSSREKRGNNLKFNTLLTYASAGVTRKYDYILSVVDSKKDINFQVKSKHSHIHSWPPKKIENNFMIQVSPRSVIKTEMYVSNIMTKGRRNSIAKLSYDYNGERMELNEELNQISGNAYKNKIYVQWATGRMVTLKTSLKNNPKVMFVENTLGLPNQREAKLTTTVNKAHRDYGATIEFHADKEIIPTKEDIDWKAVSTIKYNIKRYEASMDTTLLLEWASDKRIRAAVSFDGADRGKSTAKISITTPFKVIQSYSESLEYEVSNRKYTYSANTKWKSYNKENKWTEKLILNYDNNEYYYKYRQDYGNKITEVETSWNFKDYQKSMIFLLKYDNRPFIDMKVTHSKDRQQMNLDSSFAFDMFDKGGKFTTAFHSDYRETTLSGDFEHEYPNYYNERVQVGGSYKMKHNNDVSSVLLQYTNVNSQKSKISVELNKDLPRNLKGKVYILHDDRQLLKMDADYTRTNDNFDMNVDLTGSNSKKMTASANVNLSGRRKTSHAEIRTDSMDVSVDGAIEYHTDHMDGEIRIGSGGKDLLLSGNYKRDSPNHKVSVNLGLPNSKHIKAIATFKDGAQKTLSFNVDSPDFPSLTKIQTDISYLSDYKGITISSSGAVMPYLEKSHFHLYLPKTLLYGSWTDPRNDFSLELSLKSTPRFNSDFLFHYDHMSKVQWEMSVADFNGELLLSSDKSLLKGKFQNAVDLSISYQPREIDAKLNLKTRRAKVNIEIEPKKNNYKADLTFMHKRKEVSIGGSYEVAGRKQIIKANLKTPSFEENLFITVSGKQRKFKVMAKLQQNNIALELSASNNGKSVDMNLFFPKGKARLNFEGELQRFKAFTSVTIDNKEYKFDLSNQNNLEGVLAEITTPQFGTTELRFDFNAEKPRLKASITLPNQHYGITAYPNRNGFITEFDLHFDRVQKHKQLKLMMSYVNVDDRRTFFRQMSVKLSDEYTTYTANLHLKATYGLYLVMSEFSWGDREDQKVGAELQIKHSDKKEVLLILTTPRRNSKVAASLEYRQNQHTAMFTVVPDTSKGNEKFELVAFISGGHNRMHMDMTIRLPKHRNDWRIKSTFSGLDRNTLFRWKTEFSFDEDRSNTVNFELTSYFIKGNNTLEFAVTHPYSNLDLKLAAFTSESPGINLVGMRMNYQSNRYAKQEYLMWATKDRARREVKLRFEKPDLQMEYTGRLNLQQKFISVELDKERNGKREMILSATGKRYNNEMSMNIAYNTEDPNKKVEFDAKLKDEKFMLQIYRMGTAYWNRGNDFSLTIEKRPMSVVFFSFLWNPSVTTDIKEYITSQMRTFGQKVQDRTERAVEKINQEFVKVMDVLSEDFEPVIEYFGNELIDIKSQAYAYLRKVTESKYYKVARTYARLAWDEFWDLYEVAVKELEKEMEYWQQVVSHWMVKLQVIVDSYIEEAEEIYSIFEQYLIDIGDLIEEYYNLAIDYLSFLQDGINLHIGEFFTIIRDYVYEISESLDNAFYKMSHVFSSDDQSTVYRLLKFPKDAFKELLWALEYWRPSKILISFNNMIFDYLRYKINYIKDSFIQPSLSYMEFDPTKGVFMALIDDRPAKLLKKISEYSSRALWNMILLRDSGFVYTSDWGFFDTYYDIKPSSDVNNWLPPFKAQASFFKDRHVTTFDGYYYNFQGSCGYTLAEVKKNFKVVAKFDEYQKNMTYITITDSQSNVYTIYSDGKVTAAGSVVRLPFNKYYTQIYREGDTYILENKRGYNIRFNPRIELVTLEVSGWFFSRVRGLFGSYNNEQFDDMVPNNMRHRGGLGEFVNSWTEERDCRYRDVAIPHRVKDNFLCSEIFLESLSPFRHCFKQVSSEPFYHMCALEVDERSPVNTVCNVSMYYIDQCSYKNVPVTLPKMCYGGSY</sequence>
<name>A0A7E6FTU3_9MOLL</name>
<dbReference type="InterPro" id="IPR015255">
    <property type="entry name" value="Vitellinogen_open_b-sht"/>
</dbReference>
<feature type="domain" description="VWFD" evidence="12">
    <location>
        <begin position="2875"/>
        <end position="3040"/>
    </location>
</feature>
<comment type="subcellular location">
    <subcellularLocation>
        <location evidence="1">Secreted</location>
    </subcellularLocation>
</comment>
<proteinExistence type="predicted"/>
<evidence type="ECO:0000313" key="14">
    <source>
        <dbReference type="RefSeq" id="XP_036371106.1"/>
    </source>
</evidence>
<dbReference type="SMART" id="SM00216">
    <property type="entry name" value="VWD"/>
    <property type="match status" value="1"/>
</dbReference>
<evidence type="ECO:0000256" key="3">
    <source>
        <dbReference type="ARBA" id="ARBA00022525"/>
    </source>
</evidence>
<evidence type="ECO:0000256" key="4">
    <source>
        <dbReference type="ARBA" id="ARBA00022729"/>
    </source>
</evidence>